<dbReference type="SUPFAM" id="SSF48452">
    <property type="entry name" value="TPR-like"/>
    <property type="match status" value="1"/>
</dbReference>
<accession>A0A2W7TR80</accession>
<comment type="caution">
    <text evidence="2">The sequence shown here is derived from an EMBL/GenBank/DDBJ whole genome shotgun (WGS) entry which is preliminary data.</text>
</comment>
<feature type="chain" id="PRO_5016125454" evidence="1">
    <location>
        <begin position="23"/>
        <end position="482"/>
    </location>
</feature>
<dbReference type="Proteomes" id="UP000249177">
    <property type="component" value="Unassembled WGS sequence"/>
</dbReference>
<dbReference type="InterPro" id="IPR011990">
    <property type="entry name" value="TPR-like_helical_dom_sf"/>
</dbReference>
<reference evidence="2 3" key="1">
    <citation type="submission" date="2018-06" db="EMBL/GenBank/DDBJ databases">
        <title>Flavobacterium sp IMCC34762, genome.</title>
        <authorList>
            <person name="Joung Y."/>
            <person name="Cho J."/>
            <person name="Song J."/>
        </authorList>
    </citation>
    <scope>NUCLEOTIDE SEQUENCE [LARGE SCALE GENOMIC DNA]</scope>
    <source>
        <strain evidence="2 3">IMCC34762</strain>
    </source>
</reference>
<organism evidence="2 3">
    <name type="scientific">Flavobacterium aquariorum</name>
    <dbReference type="NCBI Taxonomy" id="2217670"/>
    <lineage>
        <taxon>Bacteria</taxon>
        <taxon>Pseudomonadati</taxon>
        <taxon>Bacteroidota</taxon>
        <taxon>Flavobacteriia</taxon>
        <taxon>Flavobacteriales</taxon>
        <taxon>Flavobacteriaceae</taxon>
        <taxon>Flavobacterium</taxon>
    </lineage>
</organism>
<keyword evidence="2" id="KW-0449">Lipoprotein</keyword>
<keyword evidence="1" id="KW-0732">Signal</keyword>
<sequence>MMKKIALLTAFIGLFVSCSSDITDLNEEAKRPATTKAEYLFTNAQKTLVDQMVNTSVNRNVFRLFSQHWTETTYPDESQYDITTRTIPDFHFATLYRDVLADFKEAKRLLDLETPATAEETAILANKKAVLDILSAYSYSVLVDTFGDVPYTEALDIQNHPLPAYDDAQTIYKDLISRLTADASSLTANSAAGSFANADLIYGGNSAKWAKFANSLRLRMAVNMSDVDAAYAKAEAEKATTAGVITSNADNTNLIYLPLQPNANPLYADLVVSGRNDFIPANTLVNKMNALNDPRRAKYFELYSDGTYKGGIYGASNAFGSFSHITATLNEPTFPGTLMDATEVEFLLAEAAAKGAAVGAAATHYNNAIAASMENWGVASADATAYLAANPYNAANYKQVIGEQAWIALYNRGFEAWTSYRRLDFPVLNVPAVTYNGLTEVPKRYSYPAREQTLNGTNVSAAIAKLPGGKNTLTAKIFWDKF</sequence>
<evidence type="ECO:0000256" key="1">
    <source>
        <dbReference type="SAM" id="SignalP"/>
    </source>
</evidence>
<dbReference type="EMBL" id="QKXH01000010">
    <property type="protein sequence ID" value="PZX92548.1"/>
    <property type="molecule type" value="Genomic_DNA"/>
</dbReference>
<evidence type="ECO:0000313" key="3">
    <source>
        <dbReference type="Proteomes" id="UP000249177"/>
    </source>
</evidence>
<dbReference type="PROSITE" id="PS51257">
    <property type="entry name" value="PROKAR_LIPOPROTEIN"/>
    <property type="match status" value="1"/>
</dbReference>
<protein>
    <submittedName>
        <fullName evidence="2">SusD/RagB family nutrient-binding outer membrane lipoprotein</fullName>
    </submittedName>
</protein>
<keyword evidence="3" id="KW-1185">Reference proteome</keyword>
<feature type="signal peptide" evidence="1">
    <location>
        <begin position="1"/>
        <end position="22"/>
    </location>
</feature>
<evidence type="ECO:0000313" key="2">
    <source>
        <dbReference type="EMBL" id="PZX92548.1"/>
    </source>
</evidence>
<dbReference type="Pfam" id="PF12771">
    <property type="entry name" value="SusD-like_2"/>
    <property type="match status" value="1"/>
</dbReference>
<dbReference type="Gene3D" id="1.25.40.390">
    <property type="match status" value="1"/>
</dbReference>
<dbReference type="AlphaFoldDB" id="A0A2W7TR80"/>
<dbReference type="OrthoDB" id="725917at2"/>
<gene>
    <name evidence="2" type="ORF">DOS84_15650</name>
</gene>
<proteinExistence type="predicted"/>
<dbReference type="InterPro" id="IPR041662">
    <property type="entry name" value="SusD-like_2"/>
</dbReference>
<name>A0A2W7TR80_9FLAO</name>